<feature type="binding site" evidence="10">
    <location>
        <position position="10"/>
    </location>
    <ligand>
        <name>Mg(2+)</name>
        <dbReference type="ChEBI" id="CHEBI:18420"/>
    </ligand>
</feature>
<dbReference type="InterPro" id="IPR023214">
    <property type="entry name" value="HAD_sf"/>
</dbReference>
<keyword evidence="12" id="KW-1185">Reference proteome</keyword>
<keyword evidence="10" id="KW-0460">Magnesium</keyword>
<comment type="cofactor">
    <cofactor evidence="10">
        <name>Zn(2+)</name>
        <dbReference type="ChEBI" id="CHEBI:29105"/>
    </cofactor>
</comment>
<sequence>MAVKKLCLLDRDGVLNVDKAYLYKAEDVEWIPGSREAIAWMKSRGILVAVVTNQSGVARGYFTEDTVRKLHAWMQAEMKKSGGEIAAFYYCPHLPGAAVKQYDVECDCRKPKPGMILQALNDFNVLPGNAFLIGDSSRDLESAEAAGVKGYLYTGGSLLEFVKSIVHDCEQHGIS</sequence>
<evidence type="ECO:0000256" key="1">
    <source>
        <dbReference type="ARBA" id="ARBA00004496"/>
    </source>
</evidence>
<feature type="binding site" evidence="10">
    <location>
        <position position="91"/>
    </location>
    <ligand>
        <name>Zn(2+)</name>
        <dbReference type="ChEBI" id="CHEBI:29105"/>
    </ligand>
</feature>
<dbReference type="AlphaFoldDB" id="A0A1I1XEB6"/>
<comment type="similarity">
    <text evidence="7">Belongs to the gmhB family.</text>
</comment>
<keyword evidence="5 7" id="KW-0119">Carbohydrate metabolism</keyword>
<evidence type="ECO:0000313" key="11">
    <source>
        <dbReference type="EMBL" id="SFE05501.1"/>
    </source>
</evidence>
<dbReference type="GO" id="GO:0016791">
    <property type="term" value="F:phosphatase activity"/>
    <property type="evidence" value="ECO:0007669"/>
    <property type="project" value="InterPro"/>
</dbReference>
<dbReference type="InterPro" id="IPR006543">
    <property type="entry name" value="Histidinol-phos"/>
</dbReference>
<keyword evidence="4 7" id="KW-0378">Hydrolase</keyword>
<keyword evidence="3 10" id="KW-0479">Metal-binding</keyword>
<dbReference type="Pfam" id="PF13242">
    <property type="entry name" value="Hydrolase_like"/>
    <property type="match status" value="1"/>
</dbReference>
<evidence type="ECO:0000256" key="10">
    <source>
        <dbReference type="PIRSR" id="PIRSR004682-4"/>
    </source>
</evidence>
<feature type="active site" description="Nucleophile" evidence="8">
    <location>
        <position position="10"/>
    </location>
</feature>
<name>A0A1I1XEB6_9FIRM</name>
<dbReference type="PANTHER" id="PTHR42891:SF1">
    <property type="entry name" value="D-GLYCERO-BETA-D-MANNO-HEPTOSE-1,7-BISPHOSPHATE 7-PHOSPHATASE"/>
    <property type="match status" value="1"/>
</dbReference>
<evidence type="ECO:0000256" key="7">
    <source>
        <dbReference type="PIRNR" id="PIRNR004682"/>
    </source>
</evidence>
<comment type="subcellular location">
    <subcellularLocation>
        <location evidence="1 7">Cytoplasm</location>
    </subcellularLocation>
</comment>
<feature type="site" description="Stabilizes the phosphoryl group" evidence="9">
    <location>
        <position position="52"/>
    </location>
</feature>
<dbReference type="PANTHER" id="PTHR42891">
    <property type="entry name" value="D-GLYCERO-BETA-D-MANNO-HEPTOSE-1,7-BISPHOSPHATE 7-PHOSPHATASE"/>
    <property type="match status" value="1"/>
</dbReference>
<dbReference type="GO" id="GO:0046872">
    <property type="term" value="F:metal ion binding"/>
    <property type="evidence" value="ECO:0007669"/>
    <property type="project" value="UniProtKB-KW"/>
</dbReference>
<dbReference type="CDD" id="cd07503">
    <property type="entry name" value="HAD_HisB-N"/>
    <property type="match status" value="1"/>
</dbReference>
<feature type="binding site" evidence="10">
    <location>
        <position position="108"/>
    </location>
    <ligand>
        <name>Zn(2+)</name>
        <dbReference type="ChEBI" id="CHEBI:29105"/>
    </ligand>
</feature>
<dbReference type="OrthoDB" id="9801899at2"/>
<dbReference type="SUPFAM" id="SSF56784">
    <property type="entry name" value="HAD-like"/>
    <property type="match status" value="1"/>
</dbReference>
<dbReference type="Gene3D" id="3.40.50.1000">
    <property type="entry name" value="HAD superfamily/HAD-like"/>
    <property type="match status" value="1"/>
</dbReference>
<protein>
    <recommendedName>
        <fullName evidence="6 7">D,D-heptose 1,7-bisphosphate phosphatase</fullName>
        <ecNumber evidence="7">3.1.3.-</ecNumber>
    </recommendedName>
</protein>
<dbReference type="GO" id="GO:0005975">
    <property type="term" value="P:carbohydrate metabolic process"/>
    <property type="evidence" value="ECO:0007669"/>
    <property type="project" value="InterPro"/>
</dbReference>
<dbReference type="EC" id="3.1.3.-" evidence="7"/>
<dbReference type="PIRSF" id="PIRSF004682">
    <property type="entry name" value="GmhB"/>
    <property type="match status" value="1"/>
</dbReference>
<dbReference type="NCBIfam" id="TIGR01662">
    <property type="entry name" value="HAD-SF-IIIA"/>
    <property type="match status" value="1"/>
</dbReference>
<evidence type="ECO:0000256" key="8">
    <source>
        <dbReference type="PIRSR" id="PIRSR004682-1"/>
    </source>
</evidence>
<feature type="binding site" evidence="10">
    <location>
        <position position="93"/>
    </location>
    <ligand>
        <name>Zn(2+)</name>
        <dbReference type="ChEBI" id="CHEBI:29105"/>
    </ligand>
</feature>
<keyword evidence="2 7" id="KW-0963">Cytoplasm</keyword>
<feature type="binding site" evidence="10">
    <location>
        <position position="12"/>
    </location>
    <ligand>
        <name>Mg(2+)</name>
        <dbReference type="ChEBI" id="CHEBI:18420"/>
    </ligand>
</feature>
<keyword evidence="10" id="KW-0862">Zinc</keyword>
<evidence type="ECO:0000256" key="2">
    <source>
        <dbReference type="ARBA" id="ARBA00022490"/>
    </source>
</evidence>
<dbReference type="STRING" id="1123323.SAMN05216245_101192"/>
<dbReference type="Proteomes" id="UP000198896">
    <property type="component" value="Unassembled WGS sequence"/>
</dbReference>
<reference evidence="11 12" key="1">
    <citation type="submission" date="2016-10" db="EMBL/GenBank/DDBJ databases">
        <authorList>
            <person name="de Groot N.N."/>
        </authorList>
    </citation>
    <scope>NUCLEOTIDE SEQUENCE [LARGE SCALE GENOMIC DNA]</scope>
    <source>
        <strain evidence="11 12">DSM 9236</strain>
    </source>
</reference>
<accession>A0A1I1XEB6</accession>
<feature type="binding site" evidence="10">
    <location>
        <position position="106"/>
    </location>
    <ligand>
        <name>Zn(2+)</name>
        <dbReference type="ChEBI" id="CHEBI:29105"/>
    </ligand>
</feature>
<dbReference type="NCBIfam" id="TIGR01656">
    <property type="entry name" value="Histidinol-ppas"/>
    <property type="match status" value="1"/>
</dbReference>
<feature type="active site" description="Proton donor" evidence="8">
    <location>
        <position position="12"/>
    </location>
</feature>
<dbReference type="InterPro" id="IPR036412">
    <property type="entry name" value="HAD-like_sf"/>
</dbReference>
<evidence type="ECO:0000256" key="3">
    <source>
        <dbReference type="ARBA" id="ARBA00022723"/>
    </source>
</evidence>
<organism evidence="11 12">
    <name type="scientific">Succiniclasticum ruminis DSM 9236</name>
    <dbReference type="NCBI Taxonomy" id="1123323"/>
    <lineage>
        <taxon>Bacteria</taxon>
        <taxon>Bacillati</taxon>
        <taxon>Bacillota</taxon>
        <taxon>Negativicutes</taxon>
        <taxon>Acidaminococcales</taxon>
        <taxon>Acidaminococcaceae</taxon>
        <taxon>Succiniclasticum</taxon>
    </lineage>
</organism>
<dbReference type="InterPro" id="IPR004446">
    <property type="entry name" value="Heptose_bisP_phosphatase"/>
</dbReference>
<proteinExistence type="inferred from homology"/>
<gene>
    <name evidence="11" type="ORF">SAMN05216245_101192</name>
</gene>
<evidence type="ECO:0000256" key="5">
    <source>
        <dbReference type="ARBA" id="ARBA00023277"/>
    </source>
</evidence>
<feature type="binding site" evidence="10">
    <location>
        <position position="135"/>
    </location>
    <ligand>
        <name>Mg(2+)</name>
        <dbReference type="ChEBI" id="CHEBI:18420"/>
    </ligand>
</feature>
<dbReference type="InterPro" id="IPR006549">
    <property type="entry name" value="HAD-SF_hydro_IIIA"/>
</dbReference>
<dbReference type="GO" id="GO:0005737">
    <property type="term" value="C:cytoplasm"/>
    <property type="evidence" value="ECO:0007669"/>
    <property type="project" value="UniProtKB-SubCell"/>
</dbReference>
<comment type="cofactor">
    <cofactor evidence="10">
        <name>Mg(2+)</name>
        <dbReference type="ChEBI" id="CHEBI:18420"/>
    </cofactor>
</comment>
<evidence type="ECO:0000313" key="12">
    <source>
        <dbReference type="Proteomes" id="UP000198896"/>
    </source>
</evidence>
<evidence type="ECO:0000256" key="9">
    <source>
        <dbReference type="PIRSR" id="PIRSR004682-3"/>
    </source>
</evidence>
<evidence type="ECO:0000256" key="4">
    <source>
        <dbReference type="ARBA" id="ARBA00022801"/>
    </source>
</evidence>
<feature type="site" description="Contributes to substrate recognition" evidence="9">
    <location>
        <position position="109"/>
    </location>
</feature>
<evidence type="ECO:0000256" key="6">
    <source>
        <dbReference type="ARBA" id="ARBA00031828"/>
    </source>
</evidence>
<feature type="site" description="Contributes to substrate recognition" evidence="9">
    <location>
        <position position="110"/>
    </location>
</feature>
<dbReference type="EMBL" id="FONL01000001">
    <property type="protein sequence ID" value="SFE05501.1"/>
    <property type="molecule type" value="Genomic_DNA"/>
</dbReference>